<accession>A0A0D6ENL7</accession>
<dbReference type="PROSITE" id="PS50002">
    <property type="entry name" value="SH3"/>
    <property type="match status" value="1"/>
</dbReference>
<evidence type="ECO:0000259" key="8">
    <source>
        <dbReference type="PROSITE" id="PS50020"/>
    </source>
</evidence>
<evidence type="ECO:0000256" key="3">
    <source>
        <dbReference type="PROSITE-ProRule" id="PRU00168"/>
    </source>
</evidence>
<feature type="domain" description="SH3" evidence="6">
    <location>
        <begin position="9"/>
        <end position="70"/>
    </location>
</feature>
<dbReference type="Pfam" id="PF00018">
    <property type="entry name" value="SH3_1"/>
    <property type="match status" value="1"/>
</dbReference>
<feature type="compositionally biased region" description="Polar residues" evidence="5">
    <location>
        <begin position="1001"/>
        <end position="1020"/>
    </location>
</feature>
<dbReference type="Pfam" id="PF00397">
    <property type="entry name" value="WW"/>
    <property type="match status" value="1"/>
</dbReference>
<dbReference type="Proteomes" id="UP000243876">
    <property type="component" value="Unassembled WGS sequence"/>
</dbReference>
<feature type="domain" description="Ras-GEF" evidence="7">
    <location>
        <begin position="1281"/>
        <end position="1520"/>
    </location>
</feature>
<dbReference type="GO" id="GO:0005085">
    <property type="term" value="F:guanyl-nucleotide exchange factor activity"/>
    <property type="evidence" value="ECO:0007669"/>
    <property type="project" value="UniProtKB-KW"/>
</dbReference>
<evidence type="ECO:0000259" key="9">
    <source>
        <dbReference type="PROSITE" id="PS50212"/>
    </source>
</evidence>
<keyword evidence="11" id="KW-1185">Reference proteome</keyword>
<dbReference type="Gene3D" id="1.10.840.10">
    <property type="entry name" value="Ras guanine-nucleotide exchange factors catalytic domain"/>
    <property type="match status" value="1"/>
</dbReference>
<feature type="domain" description="WW" evidence="8">
    <location>
        <begin position="254"/>
        <end position="288"/>
    </location>
</feature>
<feature type="compositionally biased region" description="Low complexity" evidence="5">
    <location>
        <begin position="975"/>
        <end position="997"/>
    </location>
</feature>
<dbReference type="InterPro" id="IPR036028">
    <property type="entry name" value="SH3-like_dom_sf"/>
</dbReference>
<dbReference type="SMART" id="SM00456">
    <property type="entry name" value="WW"/>
    <property type="match status" value="2"/>
</dbReference>
<dbReference type="PROSITE" id="PS50212">
    <property type="entry name" value="RASGEF_NTER"/>
    <property type="match status" value="1"/>
</dbReference>
<dbReference type="Gene3D" id="2.30.30.40">
    <property type="entry name" value="SH3 Domains"/>
    <property type="match status" value="1"/>
</dbReference>
<dbReference type="SMART" id="SM00147">
    <property type="entry name" value="RasGEF"/>
    <property type="match status" value="1"/>
</dbReference>
<evidence type="ECO:0000259" key="7">
    <source>
        <dbReference type="PROSITE" id="PS50009"/>
    </source>
</evidence>
<dbReference type="OrthoDB" id="546434at2759"/>
<dbReference type="CDD" id="cd00155">
    <property type="entry name" value="RasGEF"/>
    <property type="match status" value="1"/>
</dbReference>
<dbReference type="GO" id="GO:0005886">
    <property type="term" value="C:plasma membrane"/>
    <property type="evidence" value="ECO:0007669"/>
    <property type="project" value="TreeGrafter"/>
</dbReference>
<gene>
    <name evidence="10" type="primary">SPOSA6832_03053</name>
</gene>
<dbReference type="InterPro" id="IPR023578">
    <property type="entry name" value="Ras_GEF_dom_sf"/>
</dbReference>
<dbReference type="SUPFAM" id="SSF50044">
    <property type="entry name" value="SH3-domain"/>
    <property type="match status" value="1"/>
</dbReference>
<organism evidence="10 11">
    <name type="scientific">Sporidiobolus salmonicolor</name>
    <name type="common">Yeast-like fungus</name>
    <name type="synonym">Sporobolomyces salmonicolor</name>
    <dbReference type="NCBI Taxonomy" id="5005"/>
    <lineage>
        <taxon>Eukaryota</taxon>
        <taxon>Fungi</taxon>
        <taxon>Dikarya</taxon>
        <taxon>Basidiomycota</taxon>
        <taxon>Pucciniomycotina</taxon>
        <taxon>Microbotryomycetes</taxon>
        <taxon>Sporidiobolales</taxon>
        <taxon>Sporidiobolaceae</taxon>
        <taxon>Sporobolomyces</taxon>
    </lineage>
</organism>
<feature type="compositionally biased region" description="Low complexity" evidence="5">
    <location>
        <begin position="1042"/>
        <end position="1052"/>
    </location>
</feature>
<dbReference type="EMBL" id="CENE01000013">
    <property type="protein sequence ID" value="CEQ41353.1"/>
    <property type="molecule type" value="Genomic_DNA"/>
</dbReference>
<keyword evidence="2 3" id="KW-0344">Guanine-nucleotide releasing factor</keyword>
<dbReference type="CDD" id="cd00201">
    <property type="entry name" value="WW"/>
    <property type="match status" value="1"/>
</dbReference>
<evidence type="ECO:0000256" key="5">
    <source>
        <dbReference type="SAM" id="MobiDB-lite"/>
    </source>
</evidence>
<dbReference type="PROSITE" id="PS50020">
    <property type="entry name" value="WW_DOMAIN_2"/>
    <property type="match status" value="1"/>
</dbReference>
<dbReference type="SUPFAM" id="SSF48366">
    <property type="entry name" value="Ras GEF"/>
    <property type="match status" value="1"/>
</dbReference>
<feature type="domain" description="N-terminal Ras-GEF" evidence="9">
    <location>
        <begin position="1117"/>
        <end position="1251"/>
    </location>
</feature>
<evidence type="ECO:0000313" key="10">
    <source>
        <dbReference type="EMBL" id="CEQ41353.1"/>
    </source>
</evidence>
<dbReference type="InterPro" id="IPR000651">
    <property type="entry name" value="Ras-like_Gua-exchang_fac_N"/>
</dbReference>
<protein>
    <submittedName>
        <fullName evidence="10">SPOSA6832_03053-mRNA-1:cds</fullName>
    </submittedName>
</protein>
<proteinExistence type="predicted"/>
<dbReference type="InterPro" id="IPR001452">
    <property type="entry name" value="SH3_domain"/>
</dbReference>
<evidence type="ECO:0000313" key="11">
    <source>
        <dbReference type="Proteomes" id="UP000243876"/>
    </source>
</evidence>
<dbReference type="SMART" id="SM00229">
    <property type="entry name" value="RasGEFN"/>
    <property type="match status" value="1"/>
</dbReference>
<dbReference type="PANTHER" id="PTHR23113">
    <property type="entry name" value="GUANINE NUCLEOTIDE EXCHANGE FACTOR"/>
    <property type="match status" value="1"/>
</dbReference>
<dbReference type="Gene3D" id="2.20.70.10">
    <property type="match status" value="1"/>
</dbReference>
<reference evidence="11" key="1">
    <citation type="submission" date="2015-02" db="EMBL/GenBank/DDBJ databases">
        <authorList>
            <person name="Gon?alves P."/>
        </authorList>
    </citation>
    <scope>NUCLEOTIDE SEQUENCE [LARGE SCALE GENOMIC DNA]</scope>
</reference>
<dbReference type="GO" id="GO:0007265">
    <property type="term" value="P:Ras protein signal transduction"/>
    <property type="evidence" value="ECO:0007669"/>
    <property type="project" value="TreeGrafter"/>
</dbReference>
<sequence length="1537" mass="166328">MADDPEAHFQPSYVQALYAYTGADASSLSFRQGDIIEVLSTLESGWWDGIHCDTKVRGWFPSNYVQRISEEDALWAREQTMGWWDAENGARRGSVSSTISSGDSLARDFDGMSLSSGALSRDPTMQDFLSAEDLTSFSSGGDIFSEIAAAAQAEGGVPSHSPSASLSRPLTSLSTVHPASQSLDDGEEEDYWVPKMTIHGQLFYYNTRTGETSRDIPIDGQGDGVRIDPSEFSPEEGDMGGTHGTAARSGSNGTSLDGEWSERVTANGQGVYYVNLRTGEQSWDPPARPPSVAQTHLRTVSVGDGASLLSAWTERPRPQTAEGVGTGQSESDETKRASQYSDDSALDVAFADEPRRERRTSVDPAEDAVNPSPAKTPRPVLTAIKKARKPASTGELLGPPPPPLITDLEEVVTRALQELLNAVEIGGIARNGNDPSAAAAERDRLARLGDGVVHAIRLVLHSSGVLEQPILASPFASTISPINEITGPFPYTTPLPPSALSQLRPSTRRLVSTLSKLTFSLRAIWGLLETTAEDQLPEEDDSPADPEEVLRRAQIRQQVIAERKVVAAARFDHEAKLRSEIMQGAKDVRDYVLTFLQQFQAVVANLTAQNGGPPLPLELLRAPKALQGSLRTNAAALLLPGGGFGGNWRGNGFVSLPTPHSSPDPQLGGGGELKTLSYAWPTRPLSKELVEELVTSSQAVVEQAETFKTVVEKDSKGSSALFEQAAIVQSRLSSFLTQVEDVDIASGVDFQLSRGDLASMASRRGSTATGLSNASDPDAELATSAAYRASVLEAKPLLAEFETRKQALYDIAPRLLSALQSLFLPAAAPTDDSPVPASQPVANSPLAAYSSLASFDPATSPLDIVNDLLSFLPSICSTVSSLSSIAETQASAPRDLRSTSNAFRSSLFDSIGDSGETAPTSAASDISRGVSSAIYGTAGSRQSQDSVALSSLNSRDSTDSDFFFSGTVPDARRGPPSSFSPATASSSSLGHGTSTSAIGTIRSQGSTGARSGPPQSTSSIGSVEVLSGGVGLPPGWERRRGSVATTTSSGTGEARQSGLTSLAEIAQVSALSPTRSSSKNIQKLLGEGVPTDTSSYEAPKPWYLDRDYSDEELSFTMENTIKGGTLRGLVIAATSHEGRVDGSYLSAFLMTWRTFCTSHELLDQLIDRYLIPQPEELDENELKDWEMQKLKPIRARVTNLLKAWVREYMDHEELDPILLQRIRDFALNTMSEKGQSLQICKSVDERLQGIAPRTVGNLAPGPLPPPIVPRNLKKIKFLDLEPLELARQLTIMDGRLFQRITPQECLGKAWPKEFGSEAPNISAMIDMSNAVTRWVTETILAQDDQKKRASIVKHFVAIAERCLSLNNFSTLIHIIAGLNSTPIHRLRRTWETVSQKAMVSLGMLNNIMRPDKNYKEYRDVLRKAAPPCVPFLGVYLTDWTFIGDGNPDMLREKPHQINFNKRQKASELILMIKLHQAMTYNLSAVPALAKYLQEQLFPKNADLANDDQRLYELSLMREPRERDDERIARLLGESGFL</sequence>
<evidence type="ECO:0000259" key="6">
    <source>
        <dbReference type="PROSITE" id="PS50002"/>
    </source>
</evidence>
<evidence type="ECO:0000256" key="2">
    <source>
        <dbReference type="ARBA" id="ARBA00022658"/>
    </source>
</evidence>
<dbReference type="CDD" id="cd11883">
    <property type="entry name" value="SH3_Sdc25"/>
    <property type="match status" value="1"/>
</dbReference>
<feature type="compositionally biased region" description="Basic and acidic residues" evidence="5">
    <location>
        <begin position="352"/>
        <end position="361"/>
    </location>
</feature>
<feature type="region of interest" description="Disordered" evidence="5">
    <location>
        <begin position="311"/>
        <end position="380"/>
    </location>
</feature>
<dbReference type="Pfam" id="PF00618">
    <property type="entry name" value="RasGEF_N"/>
    <property type="match status" value="1"/>
</dbReference>
<evidence type="ECO:0000256" key="4">
    <source>
        <dbReference type="PROSITE-ProRule" id="PRU00192"/>
    </source>
</evidence>
<dbReference type="PANTHER" id="PTHR23113:SF368">
    <property type="entry name" value="CELL DIVISION CONTROL PROTEIN 25"/>
    <property type="match status" value="1"/>
</dbReference>
<dbReference type="Gene3D" id="1.20.870.10">
    <property type="entry name" value="Son of sevenless (SoS) protein Chain: S domain 1"/>
    <property type="match status" value="1"/>
</dbReference>
<dbReference type="InterPro" id="IPR008937">
    <property type="entry name" value="Ras-like_GEF"/>
</dbReference>
<keyword evidence="1 4" id="KW-0728">SH3 domain</keyword>
<dbReference type="PRINTS" id="PR00452">
    <property type="entry name" value="SH3DOMAIN"/>
</dbReference>
<dbReference type="InterPro" id="IPR001895">
    <property type="entry name" value="RASGEF_cat_dom"/>
</dbReference>
<dbReference type="SMART" id="SM00326">
    <property type="entry name" value="SH3"/>
    <property type="match status" value="1"/>
</dbReference>
<name>A0A0D6ENL7_SPOSA</name>
<dbReference type="CDD" id="cd06224">
    <property type="entry name" value="REM"/>
    <property type="match status" value="1"/>
</dbReference>
<dbReference type="InterPro" id="IPR001202">
    <property type="entry name" value="WW_dom"/>
</dbReference>
<dbReference type="InterPro" id="IPR036964">
    <property type="entry name" value="RASGEF_cat_dom_sf"/>
</dbReference>
<dbReference type="Pfam" id="PF00617">
    <property type="entry name" value="RasGEF"/>
    <property type="match status" value="1"/>
</dbReference>
<feature type="region of interest" description="Disordered" evidence="5">
    <location>
        <begin position="963"/>
        <end position="1057"/>
    </location>
</feature>
<dbReference type="PROSITE" id="PS50009">
    <property type="entry name" value="RASGEF_CAT"/>
    <property type="match status" value="1"/>
</dbReference>
<evidence type="ECO:0000256" key="1">
    <source>
        <dbReference type="ARBA" id="ARBA00022443"/>
    </source>
</evidence>
<feature type="region of interest" description="Disordered" evidence="5">
    <location>
        <begin position="213"/>
        <end position="259"/>
    </location>
</feature>